<dbReference type="OrthoDB" id="4062651at2759"/>
<comment type="caution">
    <text evidence="4">The sequence shown here is derived from an EMBL/GenBank/DDBJ whole genome shotgun (WGS) entry which is preliminary data.</text>
</comment>
<dbReference type="SUPFAM" id="SSF56112">
    <property type="entry name" value="Protein kinase-like (PK-like)"/>
    <property type="match status" value="1"/>
</dbReference>
<dbReference type="Pfam" id="PF00069">
    <property type="entry name" value="Pkinase"/>
    <property type="match status" value="1"/>
</dbReference>
<dbReference type="FunFam" id="1.10.510.10:FF:000583">
    <property type="entry name" value="Inactive leucine-rich repeat receptor-like protein kinase CORYNE"/>
    <property type="match status" value="1"/>
</dbReference>
<dbReference type="AlphaFoldDB" id="A0A443P856"/>
<gene>
    <name evidence="4" type="ORF">CKAN_01586100</name>
</gene>
<evidence type="ECO:0000313" key="5">
    <source>
        <dbReference type="Proteomes" id="UP000283530"/>
    </source>
</evidence>
<dbReference type="InterPro" id="IPR008271">
    <property type="entry name" value="Ser/Thr_kinase_AS"/>
</dbReference>
<reference evidence="4 5" key="1">
    <citation type="journal article" date="2019" name="Nat. Plants">
        <title>Stout camphor tree genome fills gaps in understanding of flowering plant genome evolution.</title>
        <authorList>
            <person name="Chaw S.M."/>
            <person name="Liu Y.C."/>
            <person name="Wu Y.W."/>
            <person name="Wang H.Y."/>
            <person name="Lin C.I."/>
            <person name="Wu C.S."/>
            <person name="Ke H.M."/>
            <person name="Chang L.Y."/>
            <person name="Hsu C.Y."/>
            <person name="Yang H.T."/>
            <person name="Sudianto E."/>
            <person name="Hsu M.H."/>
            <person name="Wu K.P."/>
            <person name="Wang L.N."/>
            <person name="Leebens-Mack J.H."/>
            <person name="Tsai I.J."/>
        </authorList>
    </citation>
    <scope>NUCLEOTIDE SEQUENCE [LARGE SCALE GENOMIC DNA]</scope>
    <source>
        <strain evidence="5">cv. Chaw 1501</strain>
        <tissue evidence="4">Young leaves</tissue>
    </source>
</reference>
<keyword evidence="4" id="KW-0808">Transferase</keyword>
<dbReference type="Gene3D" id="3.30.200.20">
    <property type="entry name" value="Phosphorylase Kinase, domain 1"/>
    <property type="match status" value="1"/>
</dbReference>
<feature type="domain" description="Protein kinase" evidence="3">
    <location>
        <begin position="123"/>
        <end position="403"/>
    </location>
</feature>
<feature type="transmembrane region" description="Helical" evidence="1">
    <location>
        <begin position="68"/>
        <end position="94"/>
    </location>
</feature>
<dbReference type="PANTHER" id="PTHR48006:SF100">
    <property type="entry name" value="LRR RECEPTOR-LIKE SERINE_THREONINE-KINASE-RELATED"/>
    <property type="match status" value="1"/>
</dbReference>
<evidence type="ECO:0000259" key="3">
    <source>
        <dbReference type="PROSITE" id="PS50011"/>
    </source>
</evidence>
<organism evidence="4 5">
    <name type="scientific">Cinnamomum micranthum f. kanehirae</name>
    <dbReference type="NCBI Taxonomy" id="337451"/>
    <lineage>
        <taxon>Eukaryota</taxon>
        <taxon>Viridiplantae</taxon>
        <taxon>Streptophyta</taxon>
        <taxon>Embryophyta</taxon>
        <taxon>Tracheophyta</taxon>
        <taxon>Spermatophyta</taxon>
        <taxon>Magnoliopsida</taxon>
        <taxon>Magnoliidae</taxon>
        <taxon>Laurales</taxon>
        <taxon>Lauraceae</taxon>
        <taxon>Cinnamomum</taxon>
    </lineage>
</organism>
<feature type="chain" id="PRO_5019340480" evidence="2">
    <location>
        <begin position="33"/>
        <end position="403"/>
    </location>
</feature>
<dbReference type="InterPro" id="IPR051824">
    <property type="entry name" value="LRR_Rcpt-Like_S/T_Kinase"/>
</dbReference>
<feature type="signal peptide" evidence="2">
    <location>
        <begin position="1"/>
        <end position="32"/>
    </location>
</feature>
<dbReference type="SMART" id="SM00220">
    <property type="entry name" value="S_TKc"/>
    <property type="match status" value="1"/>
</dbReference>
<dbReference type="EMBL" id="QPKB01000006">
    <property type="protein sequence ID" value="RWR86937.1"/>
    <property type="molecule type" value="Genomic_DNA"/>
</dbReference>
<dbReference type="PROSITE" id="PS00108">
    <property type="entry name" value="PROTEIN_KINASE_ST"/>
    <property type="match status" value="1"/>
</dbReference>
<keyword evidence="4" id="KW-0418">Kinase</keyword>
<dbReference type="Proteomes" id="UP000283530">
    <property type="component" value="Unassembled WGS sequence"/>
</dbReference>
<proteinExistence type="predicted"/>
<dbReference type="PANTHER" id="PTHR48006">
    <property type="entry name" value="LEUCINE-RICH REPEAT-CONTAINING PROTEIN DDB_G0281931-RELATED"/>
    <property type="match status" value="1"/>
</dbReference>
<dbReference type="GO" id="GO:0004672">
    <property type="term" value="F:protein kinase activity"/>
    <property type="evidence" value="ECO:0007669"/>
    <property type="project" value="InterPro"/>
</dbReference>
<dbReference type="PROSITE" id="PS50011">
    <property type="entry name" value="PROTEIN_KINASE_DOM"/>
    <property type="match status" value="1"/>
</dbReference>
<keyword evidence="5" id="KW-1185">Reference proteome</keyword>
<accession>A0A443P856</accession>
<sequence>MAVTKPKFCLTQTTLILLQILFLLCLFQSLECRETSKTSPLNHLNRIVAQTPSSPSKSPTFKTRGWRILFGIIFGSLSGFILAICLAIVVRFFIQYMNRTPIFKGPVVFSPKIAPKTLQSAIENETQLLGSSPNGKYHRVVLDNGHVVAVKKLQRLENGSPETQSKSMKRQIQRELEVLAQLSDPNLMTLRAYVRESDRYSLIYDYMPNGSLEDAMMRVRENQLQLGWEIRRRIAVGVIKGLRHLHFDCSPRILHYDLKPANILLDEEFEPRLADCGLAKLMPNLGEVASVYVAPECFQNCRYTDKSDIFSFGMILGVLLTGRDPLDPFFSESGGGSLGRWLRHLQQAGEARQGLDKALLGEEVEEDEMLMAVRIAVVCLSDLPADRPSSDELVPMLTQLHSF</sequence>
<dbReference type="InterPro" id="IPR000719">
    <property type="entry name" value="Prot_kinase_dom"/>
</dbReference>
<protein>
    <submittedName>
        <fullName evidence="4">Protein kinase domain-containing protein</fullName>
    </submittedName>
</protein>
<evidence type="ECO:0000256" key="2">
    <source>
        <dbReference type="SAM" id="SignalP"/>
    </source>
</evidence>
<evidence type="ECO:0000313" key="4">
    <source>
        <dbReference type="EMBL" id="RWR86937.1"/>
    </source>
</evidence>
<keyword evidence="1" id="KW-0472">Membrane</keyword>
<dbReference type="CDD" id="cd14066">
    <property type="entry name" value="STKc_IRAK"/>
    <property type="match status" value="1"/>
</dbReference>
<dbReference type="STRING" id="337451.A0A443P856"/>
<name>A0A443P856_9MAGN</name>
<dbReference type="InterPro" id="IPR011009">
    <property type="entry name" value="Kinase-like_dom_sf"/>
</dbReference>
<keyword evidence="1" id="KW-1133">Transmembrane helix</keyword>
<dbReference type="GO" id="GO:0005524">
    <property type="term" value="F:ATP binding"/>
    <property type="evidence" value="ECO:0007669"/>
    <property type="project" value="InterPro"/>
</dbReference>
<dbReference type="Gene3D" id="1.10.510.10">
    <property type="entry name" value="Transferase(Phosphotransferase) domain 1"/>
    <property type="match status" value="1"/>
</dbReference>
<keyword evidence="1" id="KW-0812">Transmembrane</keyword>
<keyword evidence="2" id="KW-0732">Signal</keyword>
<evidence type="ECO:0000256" key="1">
    <source>
        <dbReference type="SAM" id="Phobius"/>
    </source>
</evidence>